<reference evidence="4" key="1">
    <citation type="submission" date="2016-11" db="UniProtKB">
        <authorList>
            <consortium name="WormBaseParasite"/>
        </authorList>
    </citation>
    <scope>IDENTIFICATION</scope>
</reference>
<dbReference type="Pfam" id="PF07735">
    <property type="entry name" value="FBA_2"/>
    <property type="match status" value="1"/>
</dbReference>
<organism evidence="3 4">
    <name type="scientific">Caenorhabditis tropicalis</name>
    <dbReference type="NCBI Taxonomy" id="1561998"/>
    <lineage>
        <taxon>Eukaryota</taxon>
        <taxon>Metazoa</taxon>
        <taxon>Ecdysozoa</taxon>
        <taxon>Nematoda</taxon>
        <taxon>Chromadorea</taxon>
        <taxon>Rhabditida</taxon>
        <taxon>Rhabditina</taxon>
        <taxon>Rhabditomorpha</taxon>
        <taxon>Rhabditoidea</taxon>
        <taxon>Rhabditidae</taxon>
        <taxon>Peloderinae</taxon>
        <taxon>Caenorhabditis</taxon>
    </lineage>
</organism>
<protein>
    <submittedName>
        <fullName evidence="4">F-box domain-containing protein</fullName>
    </submittedName>
</protein>
<name>A0A1I7V493_9PELO</name>
<evidence type="ECO:0000313" key="3">
    <source>
        <dbReference type="Proteomes" id="UP000095282"/>
    </source>
</evidence>
<dbReference type="PANTHER" id="PTHR21503">
    <property type="entry name" value="F-BOX-CONTAINING HYPOTHETICAL PROTEIN C.ELEGANS"/>
    <property type="match status" value="1"/>
</dbReference>
<feature type="chain" id="PRO_5012204503" evidence="1">
    <location>
        <begin position="16"/>
        <end position="348"/>
    </location>
</feature>
<sequence>MCVAFPILLLPIVAFREIVRLLDLGEIIKLSLCSRKCKTLVKTQHLRPMLTIGVSHLISITIKRCAKQPKVDDTEDPNKLKFCFVDFSSFDGHVETMYWNFDGHRVPVLQNTSNSYLIYWENSLMGTQTVTSFLTDLFNIRIDRLSLFTREPRVSKKLADLVMSRQDSIQSLVYKVYHNAEEVDYVLDKCKVTDTLILGVPISPNRDIRFRLNKIQLDVPWLTIDNLIEFDCCDILIVVTKLSNQDMNRFLKSWVNGGFPRLRSLSLQLKQVEFEVLTEGLDGTVVRRDQRRPYVLNEKETRWISNSWDIRNNENCVASVHWYDTMYNPNKWFNIVAWPDFNGNPYEL</sequence>
<keyword evidence="3" id="KW-1185">Reference proteome</keyword>
<evidence type="ECO:0000313" key="4">
    <source>
        <dbReference type="WBParaSite" id="Csp11.Scaffold630.g22239.t1"/>
    </source>
</evidence>
<dbReference type="InterPro" id="IPR001810">
    <property type="entry name" value="F-box_dom"/>
</dbReference>
<dbReference type="PROSITE" id="PS50181">
    <property type="entry name" value="FBOX"/>
    <property type="match status" value="1"/>
</dbReference>
<feature type="domain" description="F-box" evidence="2">
    <location>
        <begin position="4"/>
        <end position="50"/>
    </location>
</feature>
<dbReference type="Pfam" id="PF00646">
    <property type="entry name" value="F-box"/>
    <property type="match status" value="1"/>
</dbReference>
<dbReference type="PANTHER" id="PTHR21503:SF8">
    <property type="entry name" value="F-BOX ASSOCIATED DOMAIN-CONTAINING PROTEIN-RELATED"/>
    <property type="match status" value="1"/>
</dbReference>
<evidence type="ECO:0000259" key="2">
    <source>
        <dbReference type="PROSITE" id="PS50181"/>
    </source>
</evidence>
<dbReference type="InterPro" id="IPR012885">
    <property type="entry name" value="F-box_Sdz-33"/>
</dbReference>
<proteinExistence type="predicted"/>
<evidence type="ECO:0000256" key="1">
    <source>
        <dbReference type="SAM" id="SignalP"/>
    </source>
</evidence>
<dbReference type="AlphaFoldDB" id="A0A1I7V493"/>
<dbReference type="Proteomes" id="UP000095282">
    <property type="component" value="Unplaced"/>
</dbReference>
<feature type="signal peptide" evidence="1">
    <location>
        <begin position="1"/>
        <end position="15"/>
    </location>
</feature>
<dbReference type="WBParaSite" id="Csp11.Scaffold630.g22239.t1">
    <property type="protein sequence ID" value="Csp11.Scaffold630.g22239.t1"/>
    <property type="gene ID" value="Csp11.Scaffold630.g22239"/>
</dbReference>
<keyword evidence="1" id="KW-0732">Signal</keyword>
<accession>A0A1I7V493</accession>